<feature type="active site" description="For ring-opening step" evidence="4">
    <location>
        <position position="135"/>
    </location>
</feature>
<keyword evidence="2 4" id="KW-0378">Hydrolase</keyword>
<evidence type="ECO:0000313" key="6">
    <source>
        <dbReference type="EMBL" id="NKE38716.1"/>
    </source>
</evidence>
<dbReference type="GO" id="GO:0005737">
    <property type="term" value="C:cytoplasm"/>
    <property type="evidence" value="ECO:0007669"/>
    <property type="project" value="TreeGrafter"/>
</dbReference>
<evidence type="ECO:0000259" key="5">
    <source>
        <dbReference type="Pfam" id="PF01182"/>
    </source>
</evidence>
<reference evidence="6 7" key="1">
    <citation type="submission" date="2020-04" db="EMBL/GenBank/DDBJ databases">
        <title>Complete genome sequence of Spiroplasma platyhelix ATCC 51748, an insect isolate.</title>
        <authorList>
            <person name="Green E.A."/>
            <person name="Klassen J.L."/>
        </authorList>
    </citation>
    <scope>NUCLEOTIDE SEQUENCE [LARGE SCALE GENOMIC DNA]</scope>
    <source>
        <strain evidence="6 7">PALS-1</strain>
    </source>
</reference>
<dbReference type="SUPFAM" id="SSF100950">
    <property type="entry name" value="NagB/RpiA/CoA transferase-like"/>
    <property type="match status" value="1"/>
</dbReference>
<dbReference type="EC" id="3.5.99.6" evidence="4"/>
<dbReference type="EMBL" id="JAAVVK010000002">
    <property type="protein sequence ID" value="NKE38716.1"/>
    <property type="molecule type" value="Genomic_DNA"/>
</dbReference>
<name>A0A846U1N8_9MOLU</name>
<feature type="active site" description="Proton acceptor; for ring-opening step" evidence="4">
    <location>
        <position position="137"/>
    </location>
</feature>
<evidence type="ECO:0000256" key="4">
    <source>
        <dbReference type="HAMAP-Rule" id="MF_01241"/>
    </source>
</evidence>
<comment type="similarity">
    <text evidence="4">Belongs to the glucosamine/galactosamine-6-phosphate isomerase family. NagB subfamily.</text>
</comment>
<keyword evidence="7" id="KW-1185">Reference proteome</keyword>
<dbReference type="PANTHER" id="PTHR11280:SF5">
    <property type="entry name" value="GLUCOSAMINE-6-PHOSPHATE ISOMERASE"/>
    <property type="match status" value="1"/>
</dbReference>
<feature type="active site" description="Proton acceptor; for enolization step" evidence="4">
    <location>
        <position position="67"/>
    </location>
</feature>
<evidence type="ECO:0000256" key="2">
    <source>
        <dbReference type="ARBA" id="ARBA00022801"/>
    </source>
</evidence>
<keyword evidence="3 4" id="KW-0119">Carbohydrate metabolism</keyword>
<comment type="catalytic activity">
    <reaction evidence="1 4">
        <text>alpha-D-glucosamine 6-phosphate + H2O = beta-D-fructose 6-phosphate + NH4(+)</text>
        <dbReference type="Rhea" id="RHEA:12172"/>
        <dbReference type="ChEBI" id="CHEBI:15377"/>
        <dbReference type="ChEBI" id="CHEBI:28938"/>
        <dbReference type="ChEBI" id="CHEBI:57634"/>
        <dbReference type="ChEBI" id="CHEBI:75989"/>
        <dbReference type="EC" id="3.5.99.6"/>
    </reaction>
</comment>
<dbReference type="CDD" id="cd01399">
    <property type="entry name" value="GlcN6P_deaminase"/>
    <property type="match status" value="1"/>
</dbReference>
<dbReference type="InterPro" id="IPR037171">
    <property type="entry name" value="NagB/RpiA_transferase-like"/>
</dbReference>
<protein>
    <recommendedName>
        <fullName evidence="4">Glucosamine-6-phosphate deaminase</fullName>
        <ecNumber evidence="4">3.5.99.6</ecNumber>
    </recommendedName>
    <alternativeName>
        <fullName evidence="4">GlcN6P deaminase</fullName>
        <shortName evidence="4">GNPDA</shortName>
    </alternativeName>
    <alternativeName>
        <fullName evidence="4">Glucosamine-6-phosphate isomerase</fullName>
    </alternativeName>
</protein>
<proteinExistence type="inferred from homology"/>
<dbReference type="AlphaFoldDB" id="A0A846U1N8"/>
<accession>A0A846U1N8</accession>
<dbReference type="GO" id="GO:0006046">
    <property type="term" value="P:N-acetylglucosamine catabolic process"/>
    <property type="evidence" value="ECO:0007669"/>
    <property type="project" value="UniProtKB-UniRule"/>
</dbReference>
<dbReference type="FunFam" id="3.40.50.1360:FF:000003">
    <property type="entry name" value="Glucosamine-6-phosphate deaminase"/>
    <property type="match status" value="1"/>
</dbReference>
<dbReference type="GO" id="GO:0042802">
    <property type="term" value="F:identical protein binding"/>
    <property type="evidence" value="ECO:0007669"/>
    <property type="project" value="TreeGrafter"/>
</dbReference>
<gene>
    <name evidence="4 6" type="primary">nagB</name>
    <name evidence="6" type="ORF">HER12_03030</name>
</gene>
<dbReference type="Gene3D" id="3.40.50.1360">
    <property type="match status" value="1"/>
</dbReference>
<comment type="pathway">
    <text evidence="4">Amino-sugar metabolism; N-acetylneuraminate degradation; D-fructose 6-phosphate from N-acetylneuraminate: step 5/5.</text>
</comment>
<evidence type="ECO:0000313" key="7">
    <source>
        <dbReference type="Proteomes" id="UP000584587"/>
    </source>
</evidence>
<comment type="caution">
    <text evidence="4">Lacks conserved residue(s) required for the propagation of feature annotation.</text>
</comment>
<dbReference type="GO" id="GO:0004342">
    <property type="term" value="F:glucosamine-6-phosphate deaminase activity"/>
    <property type="evidence" value="ECO:0007669"/>
    <property type="project" value="UniProtKB-UniRule"/>
</dbReference>
<dbReference type="NCBIfam" id="TIGR00502">
    <property type="entry name" value="nagB"/>
    <property type="match status" value="1"/>
</dbReference>
<dbReference type="InterPro" id="IPR004547">
    <property type="entry name" value="Glucosamine6P_isomerase"/>
</dbReference>
<evidence type="ECO:0000256" key="1">
    <source>
        <dbReference type="ARBA" id="ARBA00000644"/>
    </source>
</evidence>
<dbReference type="HAMAP" id="MF_01241">
    <property type="entry name" value="GlcN6P_deamin"/>
    <property type="match status" value="1"/>
</dbReference>
<evidence type="ECO:0000256" key="3">
    <source>
        <dbReference type="ARBA" id="ARBA00023277"/>
    </source>
</evidence>
<sequence>MHLIVTKDSDEIANLLSKIVIGLVNQKSNAVLGLATGSSPIATYKLLIEDHQTNKTDWSNVSTFNLDEYVGLQQENHNSYHYFMEEQLFKHLNIKKANIHIPNGLGDVKQNATEYEKLISEHQQIDFQILGIGSNGHIGFNEPGSDVKSVTRVVELSKETIQANKRFFASSQDTVPTQAITMGIATILKAKNIVLIATGKNKAEAVKALVQGKVSEKWPCSYLQNHPSVLILADQAAASLLEQKS</sequence>
<dbReference type="PANTHER" id="PTHR11280">
    <property type="entry name" value="GLUCOSAMINE-6-PHOSPHATE ISOMERASE"/>
    <property type="match status" value="1"/>
</dbReference>
<comment type="caution">
    <text evidence="6">The sequence shown here is derived from an EMBL/GenBank/DDBJ whole genome shotgun (WGS) entry which is preliminary data.</text>
</comment>
<dbReference type="GO" id="GO:0006043">
    <property type="term" value="P:glucosamine catabolic process"/>
    <property type="evidence" value="ECO:0007669"/>
    <property type="project" value="TreeGrafter"/>
</dbReference>
<feature type="active site" description="For ring-opening step" evidence="4">
    <location>
        <position position="142"/>
    </location>
</feature>
<comment type="function">
    <text evidence="4">Catalyzes the reversible isomerization-deamination of glucosamine 6-phosphate (GlcN6P) to form fructose 6-phosphate (Fru6P) and ammonium ion.</text>
</comment>
<dbReference type="GO" id="GO:0005975">
    <property type="term" value="P:carbohydrate metabolic process"/>
    <property type="evidence" value="ECO:0007669"/>
    <property type="project" value="InterPro"/>
</dbReference>
<dbReference type="Proteomes" id="UP000584587">
    <property type="component" value="Unassembled WGS sequence"/>
</dbReference>
<dbReference type="GO" id="GO:0019262">
    <property type="term" value="P:N-acetylneuraminate catabolic process"/>
    <property type="evidence" value="ECO:0007669"/>
    <property type="project" value="UniProtKB-UniRule"/>
</dbReference>
<dbReference type="UniPathway" id="UPA00629">
    <property type="reaction ID" value="UER00684"/>
</dbReference>
<organism evidence="6 7">
    <name type="scientific">Spiroplasma platyhelix PALS-1</name>
    <dbReference type="NCBI Taxonomy" id="1276218"/>
    <lineage>
        <taxon>Bacteria</taxon>
        <taxon>Bacillati</taxon>
        <taxon>Mycoplasmatota</taxon>
        <taxon>Mollicutes</taxon>
        <taxon>Entomoplasmatales</taxon>
        <taxon>Spiroplasmataceae</taxon>
        <taxon>Spiroplasma</taxon>
    </lineage>
</organism>
<feature type="domain" description="Glucosamine/galactosamine-6-phosphate isomerase" evidence="5">
    <location>
        <begin position="11"/>
        <end position="225"/>
    </location>
</feature>
<dbReference type="Pfam" id="PF01182">
    <property type="entry name" value="Glucosamine_iso"/>
    <property type="match status" value="1"/>
</dbReference>
<dbReference type="RefSeq" id="WP_168105187.1">
    <property type="nucleotide sequence ID" value="NZ_CP051215.1"/>
</dbReference>
<dbReference type="InterPro" id="IPR006148">
    <property type="entry name" value="Glc/Gal-6P_isomerase"/>
</dbReference>